<dbReference type="Proteomes" id="UP000308652">
    <property type="component" value="Unassembled WGS sequence"/>
</dbReference>
<gene>
    <name evidence="1" type="ORF">BDQ12DRAFT_655065</name>
</gene>
<accession>A0A5C3LSC1</accession>
<evidence type="ECO:0000313" key="1">
    <source>
        <dbReference type="EMBL" id="TFK36024.1"/>
    </source>
</evidence>
<dbReference type="OrthoDB" id="2157103at2759"/>
<proteinExistence type="predicted"/>
<dbReference type="EMBL" id="ML213617">
    <property type="protein sequence ID" value="TFK36024.1"/>
    <property type="molecule type" value="Genomic_DNA"/>
</dbReference>
<keyword evidence="2" id="KW-1185">Reference proteome</keyword>
<reference evidence="1 2" key="1">
    <citation type="journal article" date="2019" name="Nat. Ecol. Evol.">
        <title>Megaphylogeny resolves global patterns of mushroom evolution.</title>
        <authorList>
            <person name="Varga T."/>
            <person name="Krizsan K."/>
            <person name="Foldi C."/>
            <person name="Dima B."/>
            <person name="Sanchez-Garcia M."/>
            <person name="Sanchez-Ramirez S."/>
            <person name="Szollosi G.J."/>
            <person name="Szarkandi J.G."/>
            <person name="Papp V."/>
            <person name="Albert L."/>
            <person name="Andreopoulos W."/>
            <person name="Angelini C."/>
            <person name="Antonin V."/>
            <person name="Barry K.W."/>
            <person name="Bougher N.L."/>
            <person name="Buchanan P."/>
            <person name="Buyck B."/>
            <person name="Bense V."/>
            <person name="Catcheside P."/>
            <person name="Chovatia M."/>
            <person name="Cooper J."/>
            <person name="Damon W."/>
            <person name="Desjardin D."/>
            <person name="Finy P."/>
            <person name="Geml J."/>
            <person name="Haridas S."/>
            <person name="Hughes K."/>
            <person name="Justo A."/>
            <person name="Karasinski D."/>
            <person name="Kautmanova I."/>
            <person name="Kiss B."/>
            <person name="Kocsube S."/>
            <person name="Kotiranta H."/>
            <person name="LaButti K.M."/>
            <person name="Lechner B.E."/>
            <person name="Liimatainen K."/>
            <person name="Lipzen A."/>
            <person name="Lukacs Z."/>
            <person name="Mihaltcheva S."/>
            <person name="Morgado L.N."/>
            <person name="Niskanen T."/>
            <person name="Noordeloos M.E."/>
            <person name="Ohm R.A."/>
            <person name="Ortiz-Santana B."/>
            <person name="Ovrebo C."/>
            <person name="Racz N."/>
            <person name="Riley R."/>
            <person name="Savchenko A."/>
            <person name="Shiryaev A."/>
            <person name="Soop K."/>
            <person name="Spirin V."/>
            <person name="Szebenyi C."/>
            <person name="Tomsovsky M."/>
            <person name="Tulloss R.E."/>
            <person name="Uehling J."/>
            <person name="Grigoriev I.V."/>
            <person name="Vagvolgyi C."/>
            <person name="Papp T."/>
            <person name="Martin F.M."/>
            <person name="Miettinen O."/>
            <person name="Hibbett D.S."/>
            <person name="Nagy L.G."/>
        </authorList>
    </citation>
    <scope>NUCLEOTIDE SEQUENCE [LARGE SCALE GENOMIC DNA]</scope>
    <source>
        <strain evidence="1 2">CBS 166.37</strain>
    </source>
</reference>
<sequence>MLSLRHAGHFSFQNSARSVSSSIATFKAKLPENRTRRDDTGTGLQDQAVMETSMDKNCAARYKTVAERDAELLEKLNDISGDGAGAGVEYEDGQPATMKRNVRNNMFRYI</sequence>
<dbReference type="AlphaFoldDB" id="A0A5C3LSC1"/>
<evidence type="ECO:0000313" key="2">
    <source>
        <dbReference type="Proteomes" id="UP000308652"/>
    </source>
</evidence>
<protein>
    <submittedName>
        <fullName evidence="1">Uncharacterized protein</fullName>
    </submittedName>
</protein>
<name>A0A5C3LSC1_9AGAR</name>
<organism evidence="1 2">
    <name type="scientific">Crucibulum laeve</name>
    <dbReference type="NCBI Taxonomy" id="68775"/>
    <lineage>
        <taxon>Eukaryota</taxon>
        <taxon>Fungi</taxon>
        <taxon>Dikarya</taxon>
        <taxon>Basidiomycota</taxon>
        <taxon>Agaricomycotina</taxon>
        <taxon>Agaricomycetes</taxon>
        <taxon>Agaricomycetidae</taxon>
        <taxon>Agaricales</taxon>
        <taxon>Agaricineae</taxon>
        <taxon>Nidulariaceae</taxon>
        <taxon>Crucibulum</taxon>
    </lineage>
</organism>